<organism evidence="3 4">
    <name type="scientific">Nocardia neocaledoniensis</name>
    <dbReference type="NCBI Taxonomy" id="236511"/>
    <lineage>
        <taxon>Bacteria</taxon>
        <taxon>Bacillati</taxon>
        <taxon>Actinomycetota</taxon>
        <taxon>Actinomycetes</taxon>
        <taxon>Mycobacteriales</taxon>
        <taxon>Nocardiaceae</taxon>
        <taxon>Nocardia</taxon>
    </lineage>
</organism>
<evidence type="ECO:0000313" key="3">
    <source>
        <dbReference type="EMBL" id="PWV68942.1"/>
    </source>
</evidence>
<accession>A0A317N7T1</accession>
<evidence type="ECO:0000313" key="4">
    <source>
        <dbReference type="Proteomes" id="UP000246410"/>
    </source>
</evidence>
<dbReference type="Pfam" id="PF00903">
    <property type="entry name" value="Glyoxalase"/>
    <property type="match status" value="1"/>
</dbReference>
<dbReference type="InterPro" id="IPR037523">
    <property type="entry name" value="VOC_core"/>
</dbReference>
<protein>
    <submittedName>
        <fullName evidence="3">Lactoylglutathione lyase</fullName>
    </submittedName>
</protein>
<sequence length="149" mass="16006">MIKGQFTNFKLIVRDLDRSLAFYKLFDQKVGALLEFVDPEVTEVMLENSEGVRTLVLLNGDLLPAPAPVPGYAPLVLVVDDVAAAAAEIKAAGYEMRVEPTDFGPVSLAMVADPDGYLVELVSGDPNAVQSPPPGTKIPHPVPYIHDHA</sequence>
<feature type="compositionally biased region" description="Pro residues" evidence="1">
    <location>
        <begin position="131"/>
        <end position="142"/>
    </location>
</feature>
<comment type="caution">
    <text evidence="3">The sequence shown here is derived from an EMBL/GenBank/DDBJ whole genome shotgun (WGS) entry which is preliminary data.</text>
</comment>
<evidence type="ECO:0000259" key="2">
    <source>
        <dbReference type="PROSITE" id="PS51819"/>
    </source>
</evidence>
<feature type="region of interest" description="Disordered" evidence="1">
    <location>
        <begin position="128"/>
        <end position="149"/>
    </location>
</feature>
<gene>
    <name evidence="3" type="ORF">DFR69_11666</name>
</gene>
<dbReference type="InterPro" id="IPR029068">
    <property type="entry name" value="Glyas_Bleomycin-R_OHBP_Dase"/>
</dbReference>
<keyword evidence="3" id="KW-0456">Lyase</keyword>
<dbReference type="Gene3D" id="3.10.180.10">
    <property type="entry name" value="2,3-Dihydroxybiphenyl 1,2-Dioxygenase, domain 1"/>
    <property type="match status" value="1"/>
</dbReference>
<dbReference type="AlphaFoldDB" id="A0A317N7T1"/>
<dbReference type="GO" id="GO:0016829">
    <property type="term" value="F:lyase activity"/>
    <property type="evidence" value="ECO:0007669"/>
    <property type="project" value="UniProtKB-KW"/>
</dbReference>
<keyword evidence="4" id="KW-1185">Reference proteome</keyword>
<name>A0A317N7T1_9NOCA</name>
<proteinExistence type="predicted"/>
<dbReference type="SUPFAM" id="SSF54593">
    <property type="entry name" value="Glyoxalase/Bleomycin resistance protein/Dihydroxybiphenyl dioxygenase"/>
    <property type="match status" value="1"/>
</dbReference>
<dbReference type="RefSeq" id="WP_110041132.1">
    <property type="nucleotide sequence ID" value="NZ_QGTL01000016.1"/>
</dbReference>
<dbReference type="InterPro" id="IPR004360">
    <property type="entry name" value="Glyas_Fos-R_dOase_dom"/>
</dbReference>
<feature type="domain" description="VOC" evidence="2">
    <location>
        <begin position="5"/>
        <end position="124"/>
    </location>
</feature>
<evidence type="ECO:0000256" key="1">
    <source>
        <dbReference type="SAM" id="MobiDB-lite"/>
    </source>
</evidence>
<dbReference type="EMBL" id="QGTL01000016">
    <property type="protein sequence ID" value="PWV68942.1"/>
    <property type="molecule type" value="Genomic_DNA"/>
</dbReference>
<reference evidence="3 4" key="1">
    <citation type="submission" date="2018-05" db="EMBL/GenBank/DDBJ databases">
        <title>Genomic Encyclopedia of Type Strains, Phase IV (KMG-IV): sequencing the most valuable type-strain genomes for metagenomic binning, comparative biology and taxonomic classification.</title>
        <authorList>
            <person name="Goeker M."/>
        </authorList>
    </citation>
    <scope>NUCLEOTIDE SEQUENCE [LARGE SCALE GENOMIC DNA]</scope>
    <source>
        <strain evidence="3 4">DSM 44717</strain>
    </source>
</reference>
<dbReference type="Proteomes" id="UP000246410">
    <property type="component" value="Unassembled WGS sequence"/>
</dbReference>
<dbReference type="PROSITE" id="PS51819">
    <property type="entry name" value="VOC"/>
    <property type="match status" value="1"/>
</dbReference>